<evidence type="ECO:0000313" key="2">
    <source>
        <dbReference type="EMBL" id="PKY57876.1"/>
    </source>
</evidence>
<keyword evidence="1" id="KW-0472">Membrane</keyword>
<organism evidence="2 3">
    <name type="scientific">Rhizophagus irregularis</name>
    <dbReference type="NCBI Taxonomy" id="588596"/>
    <lineage>
        <taxon>Eukaryota</taxon>
        <taxon>Fungi</taxon>
        <taxon>Fungi incertae sedis</taxon>
        <taxon>Mucoromycota</taxon>
        <taxon>Glomeromycotina</taxon>
        <taxon>Glomeromycetes</taxon>
        <taxon>Glomerales</taxon>
        <taxon>Glomeraceae</taxon>
        <taxon>Rhizophagus</taxon>
    </lineage>
</organism>
<feature type="transmembrane region" description="Helical" evidence="1">
    <location>
        <begin position="7"/>
        <end position="30"/>
    </location>
</feature>
<keyword evidence="1" id="KW-0812">Transmembrane</keyword>
<keyword evidence="3" id="KW-1185">Reference proteome</keyword>
<comment type="caution">
    <text evidence="2">The sequence shown here is derived from an EMBL/GenBank/DDBJ whole genome shotgun (WGS) entry which is preliminary data.</text>
</comment>
<proteinExistence type="predicted"/>
<protein>
    <submittedName>
        <fullName evidence="2">Uncharacterized protein</fullName>
    </submittedName>
</protein>
<name>A0A2I1HG70_9GLOM</name>
<sequence>MLFYFKCAVEVIAFFSTFSHILKILMYIIIKKGSLDDLYIWIASNSFIVKLLFRF</sequence>
<accession>A0A2I1HG70</accession>
<evidence type="ECO:0000256" key="1">
    <source>
        <dbReference type="SAM" id="Phobius"/>
    </source>
</evidence>
<reference evidence="2 3" key="1">
    <citation type="submission" date="2015-10" db="EMBL/GenBank/DDBJ databases">
        <title>Genome analyses suggest a sexual origin of heterokaryosis in a supposedly ancient asexual fungus.</title>
        <authorList>
            <person name="Ropars J."/>
            <person name="Sedzielewska K."/>
            <person name="Noel J."/>
            <person name="Charron P."/>
            <person name="Farinelli L."/>
            <person name="Marton T."/>
            <person name="Kruger M."/>
            <person name="Pelin A."/>
            <person name="Brachmann A."/>
            <person name="Corradi N."/>
        </authorList>
    </citation>
    <scope>NUCLEOTIDE SEQUENCE [LARGE SCALE GENOMIC DNA]</scope>
    <source>
        <strain evidence="2 3">A4</strain>
    </source>
</reference>
<dbReference type="Proteomes" id="UP000234323">
    <property type="component" value="Unassembled WGS sequence"/>
</dbReference>
<gene>
    <name evidence="2" type="ORF">RhiirA4_126939</name>
</gene>
<evidence type="ECO:0000313" key="3">
    <source>
        <dbReference type="Proteomes" id="UP000234323"/>
    </source>
</evidence>
<dbReference type="AlphaFoldDB" id="A0A2I1HG70"/>
<dbReference type="EMBL" id="LLXI01002740">
    <property type="protein sequence ID" value="PKY57876.1"/>
    <property type="molecule type" value="Genomic_DNA"/>
</dbReference>
<keyword evidence="1" id="KW-1133">Transmembrane helix</keyword>